<accession>A0A916YHQ7</accession>
<dbReference type="EMBL" id="BMIO01000005">
    <property type="protein sequence ID" value="GGD44630.1"/>
    <property type="molecule type" value="Genomic_DNA"/>
</dbReference>
<dbReference type="RefSeq" id="WP_156521598.1">
    <property type="nucleotide sequence ID" value="NZ_BMIO01000005.1"/>
</dbReference>
<feature type="compositionally biased region" description="Polar residues" evidence="1">
    <location>
        <begin position="1"/>
        <end position="12"/>
    </location>
</feature>
<keyword evidence="3" id="KW-1185">Reference proteome</keyword>
<feature type="region of interest" description="Disordered" evidence="1">
    <location>
        <begin position="1"/>
        <end position="34"/>
    </location>
</feature>
<dbReference type="Proteomes" id="UP000598997">
    <property type="component" value="Unassembled WGS sequence"/>
</dbReference>
<name>A0A916YHQ7_9SPHN</name>
<sequence>MSTLPETTSTTGKGPWENEGGALAPHSSSELPDGITAIPVTHYRVGNYTYTNLRDAMAEYQRQAPGD</sequence>
<dbReference type="AlphaFoldDB" id="A0A916YHQ7"/>
<evidence type="ECO:0000313" key="2">
    <source>
        <dbReference type="EMBL" id="GGD44630.1"/>
    </source>
</evidence>
<proteinExistence type="predicted"/>
<evidence type="ECO:0000313" key="3">
    <source>
        <dbReference type="Proteomes" id="UP000598997"/>
    </source>
</evidence>
<dbReference type="OrthoDB" id="7410992at2"/>
<protein>
    <submittedName>
        <fullName evidence="2">Uncharacterized protein</fullName>
    </submittedName>
</protein>
<evidence type="ECO:0000256" key="1">
    <source>
        <dbReference type="SAM" id="MobiDB-lite"/>
    </source>
</evidence>
<gene>
    <name evidence="2" type="ORF">GCM10010989_18420</name>
</gene>
<organism evidence="2 3">
    <name type="scientific">Croceicoccus pelagius</name>
    <dbReference type="NCBI Taxonomy" id="1703341"/>
    <lineage>
        <taxon>Bacteria</taxon>
        <taxon>Pseudomonadati</taxon>
        <taxon>Pseudomonadota</taxon>
        <taxon>Alphaproteobacteria</taxon>
        <taxon>Sphingomonadales</taxon>
        <taxon>Erythrobacteraceae</taxon>
        <taxon>Croceicoccus</taxon>
    </lineage>
</organism>
<reference evidence="2 3" key="1">
    <citation type="journal article" date="2014" name="Int. J. Syst. Evol. Microbiol.">
        <title>Complete genome sequence of Corynebacterium casei LMG S-19264T (=DSM 44701T), isolated from a smear-ripened cheese.</title>
        <authorList>
            <consortium name="US DOE Joint Genome Institute (JGI-PGF)"/>
            <person name="Walter F."/>
            <person name="Albersmeier A."/>
            <person name="Kalinowski J."/>
            <person name="Ruckert C."/>
        </authorList>
    </citation>
    <scope>NUCLEOTIDE SEQUENCE [LARGE SCALE GENOMIC DNA]</scope>
    <source>
        <strain evidence="2 3">CGMCC 1.15358</strain>
    </source>
</reference>
<comment type="caution">
    <text evidence="2">The sequence shown here is derived from an EMBL/GenBank/DDBJ whole genome shotgun (WGS) entry which is preliminary data.</text>
</comment>